<feature type="domain" description="PilZ" evidence="18">
    <location>
        <begin position="908"/>
        <end position="1004"/>
    </location>
</feature>
<evidence type="ECO:0000256" key="9">
    <source>
        <dbReference type="ARBA" id="ARBA00022692"/>
    </source>
</evidence>
<evidence type="ECO:0000256" key="3">
    <source>
        <dbReference type="ARBA" id="ARBA00009209"/>
    </source>
</evidence>
<keyword evidence="13 16" id="KW-0472">Membrane</keyword>
<comment type="subcellular location">
    <subcellularLocation>
        <location evidence="2">Endomembrane system</location>
        <topology evidence="2">Multi-pass membrane protein</topology>
    </subcellularLocation>
</comment>
<dbReference type="HOGENOM" id="CLU_008859_0_0_7"/>
<dbReference type="InterPro" id="IPR009875">
    <property type="entry name" value="PilZ_domain"/>
</dbReference>
<dbReference type="CDD" id="cd06421">
    <property type="entry name" value="CESA_CelA_like"/>
    <property type="match status" value="1"/>
</dbReference>
<evidence type="ECO:0000256" key="12">
    <source>
        <dbReference type="ARBA" id="ARBA00023001"/>
    </source>
</evidence>
<keyword evidence="11 16" id="KW-1133">Transmembrane helix</keyword>
<feature type="signal peptide" evidence="17">
    <location>
        <begin position="1"/>
        <end position="22"/>
    </location>
</feature>
<dbReference type="KEGG" id="acp:A2cp1_1932"/>
<dbReference type="GO" id="GO:0030245">
    <property type="term" value="P:cellulose catabolic process"/>
    <property type="evidence" value="ECO:0007669"/>
    <property type="project" value="UniProtKB-KW"/>
</dbReference>
<dbReference type="CAZy" id="GH8">
    <property type="family name" value="Glycoside Hydrolase Family 8"/>
</dbReference>
<organism evidence="19 20">
    <name type="scientific">Anaeromyxobacter dehalogenans (strain ATCC BAA-258 / DSM 21875 / 2CP-1)</name>
    <dbReference type="NCBI Taxonomy" id="455488"/>
    <lineage>
        <taxon>Bacteria</taxon>
        <taxon>Pseudomonadati</taxon>
        <taxon>Myxococcota</taxon>
        <taxon>Myxococcia</taxon>
        <taxon>Myxococcales</taxon>
        <taxon>Cystobacterineae</taxon>
        <taxon>Anaeromyxobacteraceae</taxon>
        <taxon>Anaeromyxobacter</taxon>
    </lineage>
</organism>
<keyword evidence="6" id="KW-0997">Cell inner membrane</keyword>
<dbReference type="SUPFAM" id="SSF53448">
    <property type="entry name" value="Nucleotide-diphospho-sugar transferases"/>
    <property type="match status" value="1"/>
</dbReference>
<evidence type="ECO:0000256" key="16">
    <source>
        <dbReference type="SAM" id="Phobius"/>
    </source>
</evidence>
<dbReference type="InterPro" id="IPR002037">
    <property type="entry name" value="Glyco_hydro_8"/>
</dbReference>
<feature type="chain" id="PRO_5002875170" description="cellulase" evidence="17">
    <location>
        <begin position="23"/>
        <end position="1140"/>
    </location>
</feature>
<dbReference type="InterPro" id="IPR003919">
    <property type="entry name" value="Cell_synth_A"/>
</dbReference>
<sequence length="1140" mass="124817">MRPTARNLAPLLAVLCAPPALLAGCGHAEPRPRAAAQDRDGLSALWSYYRYTHVLGGRVAALDEGGVTTSEGQGYAMLRAVWMDDRATLDAVWRWTRENLAVREDRLLAWRWLGGKVQDRNAATDADQDVALALVLASRRFGDPRYLEAARPLLADLWAREVIRAGGRWLPTGGNWAPAERYPTIHVAYLAPYAYQVFADVDPERPWAELVESSYQVLRFLLIEKGLALPPERIWVDPRTGELLLARPGGQPDAFGYDAVPIYWRVALDARWFGRRGEAELRARLLRFPAEAFRDEGRLRERYTTSGRPLSGLDGLPHLASVQALAQVEDPDLARAMRTSKLDALFDRALSGEATPYYLHNWLWFGRALEAGLLRRFDEPLAFLSSLDWGAFRDRFPLLPVALALGLAPLARRLWPARAALVALALGLSIRYLAWRAGSTLNFVEPLGPALSLALLAAEAYALSTVALLVVQVGLRHRARPPEPPLQAGEPHPSVDVMVPIYSEPLDILDKTLAACAAMRYPRKTIVVCDDSHRGEVARLAAEHGARYLAGPRRHAKAGNLNAALQRTDGELVVVFDTDHVPTAAFLERTVPCFRDPRLGVVQTPHHFYNPDVFQRALGAPASVPNEADLFNHAIQGARDRWGGAFFVGSGAVFRREALASVGGFHLLSITEDIHTSQKLHARGWRTRFVDEDLAAGLSAEDLASYVVQRRRWMLGCLQIFFRDNPLLQRGLPLRHRVGYLASLWYFFFPLARLVFFATPLAYLLFHLHPLFAELPVLLAYLLPHLVAAPLAASALVPGWPRLLWGSLYEGAVAFPLARATLDLLLPKRLGFKVTPKGVRSERRRFDLRTSAFTLAAAAVGLLAIAKGAAELWAFGIEVEAYAFNLAWAAANLVSVLLALLVAWERPQRREDERIRRRVPVRLDAPGLSLAATTLDLARGGAAVALPAGAALPAEVEVTFDGPERLRLRARVAYLEAVGGAPRAGLAFQGVSAAEARALVRIAFSADGAHAGAHDGRSRWQAAMAWHLLAGLWRAVRPLRPRRRLGARRRALRPLRLCGAGRACRAIAVDASPGGLGLVAAGPGDAMPAPGTSLALLAPEGIAWARVAHAHRILPGLWRLGLALQAEPVPGAEPHAYLAA</sequence>
<evidence type="ECO:0000259" key="18">
    <source>
        <dbReference type="Pfam" id="PF07238"/>
    </source>
</evidence>
<dbReference type="SUPFAM" id="SSF48208">
    <property type="entry name" value="Six-hairpin glycosidases"/>
    <property type="match status" value="1"/>
</dbReference>
<dbReference type="GO" id="GO:0012505">
    <property type="term" value="C:endomembrane system"/>
    <property type="evidence" value="ECO:0007669"/>
    <property type="project" value="UniProtKB-SubCell"/>
</dbReference>
<feature type="transmembrane region" description="Helical" evidence="16">
    <location>
        <begin position="744"/>
        <end position="766"/>
    </location>
</feature>
<dbReference type="PANTHER" id="PTHR43867">
    <property type="entry name" value="CELLULOSE SYNTHASE CATALYTIC SUBUNIT A [UDP-FORMING]"/>
    <property type="match status" value="1"/>
</dbReference>
<dbReference type="PROSITE" id="PS51257">
    <property type="entry name" value="PROKAR_LIPOPROTEIN"/>
    <property type="match status" value="1"/>
</dbReference>
<keyword evidence="8 19" id="KW-0808">Transferase</keyword>
<reference evidence="19" key="1">
    <citation type="submission" date="2009-01" db="EMBL/GenBank/DDBJ databases">
        <title>Complete sequence of Anaeromyxobacter dehalogenans 2CP-1.</title>
        <authorList>
            <consortium name="US DOE Joint Genome Institute"/>
            <person name="Lucas S."/>
            <person name="Copeland A."/>
            <person name="Lapidus A."/>
            <person name="Glavina del Rio T."/>
            <person name="Dalin E."/>
            <person name="Tice H."/>
            <person name="Bruce D."/>
            <person name="Goodwin L."/>
            <person name="Pitluck S."/>
            <person name="Saunders E."/>
            <person name="Brettin T."/>
            <person name="Detter J.C."/>
            <person name="Han C."/>
            <person name="Larimer F."/>
            <person name="Land M."/>
            <person name="Hauser L."/>
            <person name="Kyrpides N."/>
            <person name="Ovchinnikova G."/>
            <person name="Beliaev A.S."/>
            <person name="Richardson P."/>
        </authorList>
    </citation>
    <scope>NUCLEOTIDE SEQUENCE</scope>
    <source>
        <strain evidence="19">2CP-1</strain>
    </source>
</reference>
<evidence type="ECO:0000256" key="1">
    <source>
        <dbReference type="ARBA" id="ARBA00000966"/>
    </source>
</evidence>
<keyword evidence="9 16" id="KW-0812">Transmembrane</keyword>
<dbReference type="PANTHER" id="PTHR43867:SF2">
    <property type="entry name" value="CELLULOSE SYNTHASE CATALYTIC SUBUNIT A [UDP-FORMING]"/>
    <property type="match status" value="1"/>
</dbReference>
<proteinExistence type="inferred from homology"/>
<dbReference type="InterPro" id="IPR029044">
    <property type="entry name" value="Nucleotide-diphossugar_trans"/>
</dbReference>
<dbReference type="Gene3D" id="3.90.550.10">
    <property type="entry name" value="Spore Coat Polysaccharide Biosynthesis Protein SpsA, Chain A"/>
    <property type="match status" value="1"/>
</dbReference>
<evidence type="ECO:0000256" key="5">
    <source>
        <dbReference type="ARBA" id="ARBA00022475"/>
    </source>
</evidence>
<keyword evidence="10" id="KW-0378">Hydrolase</keyword>
<feature type="transmembrane region" description="Helical" evidence="16">
    <location>
        <begin position="778"/>
        <end position="797"/>
    </location>
</feature>
<evidence type="ECO:0000256" key="17">
    <source>
        <dbReference type="SAM" id="SignalP"/>
    </source>
</evidence>
<keyword evidence="20" id="KW-1185">Reference proteome</keyword>
<dbReference type="Gene3D" id="2.40.10.220">
    <property type="entry name" value="predicted glycosyltransferase like domains"/>
    <property type="match status" value="1"/>
</dbReference>
<evidence type="ECO:0000313" key="19">
    <source>
        <dbReference type="EMBL" id="ACL65274.1"/>
    </source>
</evidence>
<dbReference type="GO" id="GO:0008810">
    <property type="term" value="F:cellulase activity"/>
    <property type="evidence" value="ECO:0007669"/>
    <property type="project" value="UniProtKB-EC"/>
</dbReference>
<dbReference type="GO" id="GO:0005886">
    <property type="term" value="C:plasma membrane"/>
    <property type="evidence" value="ECO:0007669"/>
    <property type="project" value="UniProtKB-SubCell"/>
</dbReference>
<dbReference type="Proteomes" id="UP000007089">
    <property type="component" value="Chromosome"/>
</dbReference>
<keyword evidence="15" id="KW-0624">Polysaccharide degradation</keyword>
<feature type="transmembrane region" description="Helical" evidence="16">
    <location>
        <begin position="850"/>
        <end position="870"/>
    </location>
</feature>
<dbReference type="InterPro" id="IPR012341">
    <property type="entry name" value="6hp_glycosidase-like_sf"/>
</dbReference>
<dbReference type="InterPro" id="IPR008928">
    <property type="entry name" value="6-hairpin_glycosidase_sf"/>
</dbReference>
<evidence type="ECO:0000256" key="4">
    <source>
        <dbReference type="ARBA" id="ARBA00012601"/>
    </source>
</evidence>
<dbReference type="InterPro" id="IPR050321">
    <property type="entry name" value="Glycosyltr_2/OpgH_subfam"/>
</dbReference>
<dbReference type="Pfam" id="PF01270">
    <property type="entry name" value="Glyco_hydro_8"/>
    <property type="match status" value="1"/>
</dbReference>
<evidence type="ECO:0000256" key="14">
    <source>
        <dbReference type="ARBA" id="ARBA00023295"/>
    </source>
</evidence>
<keyword evidence="12" id="KW-0136">Cellulose degradation</keyword>
<dbReference type="AlphaFoldDB" id="B8J784"/>
<feature type="transmembrane region" description="Helical" evidence="16">
    <location>
        <begin position="882"/>
        <end position="904"/>
    </location>
</feature>
<comment type="similarity">
    <text evidence="3">Belongs to the glycosyl hydrolase 8 (cellulase D) family.</text>
</comment>
<evidence type="ECO:0000256" key="13">
    <source>
        <dbReference type="ARBA" id="ARBA00023136"/>
    </source>
</evidence>
<dbReference type="SUPFAM" id="SSF141371">
    <property type="entry name" value="PilZ domain-like"/>
    <property type="match status" value="1"/>
</dbReference>
<dbReference type="EMBL" id="CP001359">
    <property type="protein sequence ID" value="ACL65274.1"/>
    <property type="molecule type" value="Genomic_DNA"/>
</dbReference>
<dbReference type="Gene3D" id="1.50.10.10">
    <property type="match status" value="1"/>
</dbReference>
<dbReference type="GO" id="GO:0016759">
    <property type="term" value="F:cellulose synthase activity"/>
    <property type="evidence" value="ECO:0007669"/>
    <property type="project" value="InterPro"/>
</dbReference>
<keyword evidence="5" id="KW-1003">Cell membrane</keyword>
<gene>
    <name evidence="19" type="ordered locus">A2cp1_1932</name>
</gene>
<keyword evidence="14" id="KW-0326">Glycosidase</keyword>
<evidence type="ECO:0000256" key="6">
    <source>
        <dbReference type="ARBA" id="ARBA00022519"/>
    </source>
</evidence>
<keyword evidence="17" id="KW-0732">Signal</keyword>
<evidence type="ECO:0000256" key="10">
    <source>
        <dbReference type="ARBA" id="ARBA00022801"/>
    </source>
</evidence>
<name>B8J784_ANAD2</name>
<evidence type="ECO:0000256" key="15">
    <source>
        <dbReference type="ARBA" id="ARBA00023326"/>
    </source>
</evidence>
<dbReference type="Pfam" id="PF13641">
    <property type="entry name" value="Glyco_tranf_2_3"/>
    <property type="match status" value="1"/>
</dbReference>
<protein>
    <recommendedName>
        <fullName evidence="4">cellulase</fullName>
        <ecNumber evidence="4">3.2.1.4</ecNumber>
    </recommendedName>
</protein>
<dbReference type="EC" id="3.2.1.4" evidence="4"/>
<dbReference type="PRINTS" id="PR01439">
    <property type="entry name" value="CELLSNTHASEA"/>
</dbReference>
<dbReference type="CAZy" id="GT2">
    <property type="family name" value="Glycosyltransferase Family 2"/>
</dbReference>
<evidence type="ECO:0000256" key="11">
    <source>
        <dbReference type="ARBA" id="ARBA00022989"/>
    </source>
</evidence>
<dbReference type="Pfam" id="PF07238">
    <property type="entry name" value="PilZ"/>
    <property type="match status" value="1"/>
</dbReference>
<dbReference type="GO" id="GO:0035438">
    <property type="term" value="F:cyclic-di-GMP binding"/>
    <property type="evidence" value="ECO:0007669"/>
    <property type="project" value="InterPro"/>
</dbReference>
<dbReference type="RefSeq" id="WP_012633188.1">
    <property type="nucleotide sequence ID" value="NC_011891.1"/>
</dbReference>
<evidence type="ECO:0000313" key="20">
    <source>
        <dbReference type="Proteomes" id="UP000007089"/>
    </source>
</evidence>
<evidence type="ECO:0000256" key="7">
    <source>
        <dbReference type="ARBA" id="ARBA00022676"/>
    </source>
</evidence>
<keyword evidence="15" id="KW-0119">Carbohydrate metabolism</keyword>
<accession>B8J784</accession>
<keyword evidence="7" id="KW-0328">Glycosyltransferase</keyword>
<dbReference type="GO" id="GO:0006011">
    <property type="term" value="P:UDP-alpha-D-glucose metabolic process"/>
    <property type="evidence" value="ECO:0007669"/>
    <property type="project" value="InterPro"/>
</dbReference>
<evidence type="ECO:0000256" key="2">
    <source>
        <dbReference type="ARBA" id="ARBA00004127"/>
    </source>
</evidence>
<evidence type="ECO:0000256" key="8">
    <source>
        <dbReference type="ARBA" id="ARBA00022679"/>
    </source>
</evidence>
<comment type="catalytic activity">
    <reaction evidence="1">
        <text>Endohydrolysis of (1-&gt;4)-beta-D-glucosidic linkages in cellulose, lichenin and cereal beta-D-glucans.</text>
        <dbReference type="EC" id="3.2.1.4"/>
    </reaction>
</comment>